<reference evidence="7" key="1">
    <citation type="journal article" date="2014" name="Int. J. Syst. Evol. Microbiol.">
        <title>Complete genome sequence of Corynebacterium casei LMG S-19264T (=DSM 44701T), isolated from a smear-ripened cheese.</title>
        <authorList>
            <consortium name="US DOE Joint Genome Institute (JGI-PGF)"/>
            <person name="Walter F."/>
            <person name="Albersmeier A."/>
            <person name="Kalinowski J."/>
            <person name="Ruckert C."/>
        </authorList>
    </citation>
    <scope>NUCLEOTIDE SEQUENCE</scope>
    <source>
        <strain evidence="7">CGMCC 1.6333</strain>
    </source>
</reference>
<feature type="domain" description="Sugar-binding" evidence="5">
    <location>
        <begin position="92"/>
        <end position="337"/>
    </location>
</feature>
<dbReference type="InterPro" id="IPR051054">
    <property type="entry name" value="SorC_transcr_regulators"/>
</dbReference>
<accession>A0A917TU19</accession>
<evidence type="ECO:0000256" key="1">
    <source>
        <dbReference type="ARBA" id="ARBA00010466"/>
    </source>
</evidence>
<evidence type="ECO:0000256" key="2">
    <source>
        <dbReference type="ARBA" id="ARBA00023015"/>
    </source>
</evidence>
<dbReference type="Gene3D" id="1.10.10.10">
    <property type="entry name" value="Winged helix-like DNA-binding domain superfamily/Winged helix DNA-binding domain"/>
    <property type="match status" value="1"/>
</dbReference>
<dbReference type="OrthoDB" id="9793820at2"/>
<dbReference type="InterPro" id="IPR036388">
    <property type="entry name" value="WH-like_DNA-bd_sf"/>
</dbReference>
<dbReference type="GO" id="GO:0030246">
    <property type="term" value="F:carbohydrate binding"/>
    <property type="evidence" value="ECO:0007669"/>
    <property type="project" value="InterPro"/>
</dbReference>
<dbReference type="InterPro" id="IPR037171">
    <property type="entry name" value="NagB/RpiA_transferase-like"/>
</dbReference>
<comment type="caution">
    <text evidence="7">The sequence shown here is derived from an EMBL/GenBank/DDBJ whole genome shotgun (WGS) entry which is preliminary data.</text>
</comment>
<organism evidence="7 8">
    <name type="scientific">Paraliobacillus quinghaiensis</name>
    <dbReference type="NCBI Taxonomy" id="470815"/>
    <lineage>
        <taxon>Bacteria</taxon>
        <taxon>Bacillati</taxon>
        <taxon>Bacillota</taxon>
        <taxon>Bacilli</taxon>
        <taxon>Bacillales</taxon>
        <taxon>Bacillaceae</taxon>
        <taxon>Paraliobacillus</taxon>
    </lineage>
</organism>
<keyword evidence="2" id="KW-0805">Transcription regulation</keyword>
<dbReference type="InterPro" id="IPR036390">
    <property type="entry name" value="WH_DNA-bd_sf"/>
</dbReference>
<name>A0A917TU19_9BACI</name>
<comment type="similarity">
    <text evidence="1">Belongs to the SorC transcriptional regulatory family.</text>
</comment>
<sequence>MRALLDLQKKLFPDLLNIMQRRYKILHFIQLMEPIGRRSLAEEIDMKERIVRSEIDFLNKQVCIEVTAKGMRVTKTGKDVLQQLANFMNELSGFHELEQQIKGTLNLDHVIITPGNSDEHDWVKQELGKAAVDYLQSIIQSNQTIAVTGGTSMAVVAEMMSPASYAQNSMFVPARGGLGERVENQANTICAEMAKKANGEYRLLYVPDPLSEESYQSIIEEPSVKEILQIIRQADVVMHGIGDAVTMAKRRKASKDVLHKIETGKAVSEAFGYYFNNVGEVIHKVRTVGMQLEDLSKINCVIAVAGGKSKAKAIYSYFKQGKSNVLITDEAAANELIKGFSL</sequence>
<dbReference type="EMBL" id="BMLG01000013">
    <property type="protein sequence ID" value="GGM36181.1"/>
    <property type="molecule type" value="Genomic_DNA"/>
</dbReference>
<keyword evidence="3" id="KW-0238">DNA-binding</keyword>
<evidence type="ECO:0000259" key="6">
    <source>
        <dbReference type="Pfam" id="PF21715"/>
    </source>
</evidence>
<protein>
    <submittedName>
        <fullName evidence="7">Central glycolytic genes regulator</fullName>
    </submittedName>
</protein>
<dbReference type="InterPro" id="IPR007324">
    <property type="entry name" value="Sugar-bd_dom_put"/>
</dbReference>
<keyword evidence="4" id="KW-0804">Transcription</keyword>
<dbReference type="GO" id="GO:0003677">
    <property type="term" value="F:DNA binding"/>
    <property type="evidence" value="ECO:0007669"/>
    <property type="project" value="UniProtKB-KW"/>
</dbReference>
<dbReference type="SUPFAM" id="SSF46785">
    <property type="entry name" value="Winged helix' DNA-binding domain"/>
    <property type="match status" value="1"/>
</dbReference>
<dbReference type="PANTHER" id="PTHR34294:SF5">
    <property type="entry name" value="CENTRAL GLYCOLYTIC GENES REGULATOR"/>
    <property type="match status" value="1"/>
</dbReference>
<dbReference type="RefSeq" id="WP_117155895.1">
    <property type="nucleotide sequence ID" value="NZ_BMLG01000013.1"/>
</dbReference>
<feature type="domain" description="CggR N-terminal DNA binding" evidence="6">
    <location>
        <begin position="18"/>
        <end position="88"/>
    </location>
</feature>
<dbReference type="Gene3D" id="3.40.50.1360">
    <property type="match status" value="1"/>
</dbReference>
<dbReference type="SUPFAM" id="SSF100950">
    <property type="entry name" value="NagB/RpiA/CoA transferase-like"/>
    <property type="match status" value="1"/>
</dbReference>
<evidence type="ECO:0000313" key="8">
    <source>
        <dbReference type="Proteomes" id="UP000618460"/>
    </source>
</evidence>
<dbReference type="InterPro" id="IPR048715">
    <property type="entry name" value="CggR_N"/>
</dbReference>
<dbReference type="PANTHER" id="PTHR34294">
    <property type="entry name" value="TRANSCRIPTIONAL REGULATOR-RELATED"/>
    <property type="match status" value="1"/>
</dbReference>
<evidence type="ECO:0000259" key="5">
    <source>
        <dbReference type="Pfam" id="PF04198"/>
    </source>
</evidence>
<dbReference type="Pfam" id="PF21715">
    <property type="entry name" value="CggR_N"/>
    <property type="match status" value="1"/>
</dbReference>
<proteinExistence type="inferred from homology"/>
<gene>
    <name evidence="7" type="ORF">GCM10011351_22830</name>
</gene>
<dbReference type="Proteomes" id="UP000618460">
    <property type="component" value="Unassembled WGS sequence"/>
</dbReference>
<evidence type="ECO:0000256" key="3">
    <source>
        <dbReference type="ARBA" id="ARBA00023125"/>
    </source>
</evidence>
<dbReference type="Pfam" id="PF04198">
    <property type="entry name" value="Sugar-bind"/>
    <property type="match status" value="1"/>
</dbReference>
<evidence type="ECO:0000256" key="4">
    <source>
        <dbReference type="ARBA" id="ARBA00023163"/>
    </source>
</evidence>
<dbReference type="AlphaFoldDB" id="A0A917TU19"/>
<evidence type="ECO:0000313" key="7">
    <source>
        <dbReference type="EMBL" id="GGM36181.1"/>
    </source>
</evidence>
<reference evidence="7" key="2">
    <citation type="submission" date="2020-09" db="EMBL/GenBank/DDBJ databases">
        <authorList>
            <person name="Sun Q."/>
            <person name="Zhou Y."/>
        </authorList>
    </citation>
    <scope>NUCLEOTIDE SEQUENCE</scope>
    <source>
        <strain evidence="7">CGMCC 1.6333</strain>
    </source>
</reference>
<keyword evidence="8" id="KW-1185">Reference proteome</keyword>